<dbReference type="RefSeq" id="WP_309667132.1">
    <property type="nucleotide sequence ID" value="NZ_JAVIZA010000001.1"/>
</dbReference>
<keyword evidence="3" id="KW-0378">Hydrolase</keyword>
<dbReference type="EMBL" id="JAVIZA010000001">
    <property type="protein sequence ID" value="MDR6168277.1"/>
    <property type="molecule type" value="Genomic_DNA"/>
</dbReference>
<dbReference type="EC" id="3.4.21.89" evidence="3"/>
<keyword evidence="2" id="KW-0812">Transmembrane</keyword>
<dbReference type="GO" id="GO:0009003">
    <property type="term" value="F:signal peptidase activity"/>
    <property type="evidence" value="ECO:0007669"/>
    <property type="project" value="UniProtKB-EC"/>
</dbReference>
<reference evidence="3 4" key="1">
    <citation type="submission" date="2023-08" db="EMBL/GenBank/DDBJ databases">
        <title>Functional and genomic diversity of the sorghum phyllosphere microbiome.</title>
        <authorList>
            <person name="Shade A."/>
        </authorList>
    </citation>
    <scope>NUCLEOTIDE SEQUENCE [LARGE SCALE GENOMIC DNA]</scope>
    <source>
        <strain evidence="3 4">SORGH_AS_0919</strain>
    </source>
</reference>
<evidence type="ECO:0000313" key="3">
    <source>
        <dbReference type="EMBL" id="MDR6168277.1"/>
    </source>
</evidence>
<keyword evidence="2" id="KW-1133">Transmembrane helix</keyword>
<feature type="compositionally biased region" description="Low complexity" evidence="1">
    <location>
        <begin position="1"/>
        <end position="17"/>
    </location>
</feature>
<comment type="caution">
    <text evidence="3">The sequence shown here is derived from an EMBL/GenBank/DDBJ whole genome shotgun (WGS) entry which is preliminary data.</text>
</comment>
<keyword evidence="2" id="KW-0472">Membrane</keyword>
<keyword evidence="4" id="KW-1185">Reference proteome</keyword>
<accession>A0ABU1I321</accession>
<evidence type="ECO:0000256" key="1">
    <source>
        <dbReference type="SAM" id="MobiDB-lite"/>
    </source>
</evidence>
<dbReference type="CDD" id="cd06530">
    <property type="entry name" value="S26_SPase_I"/>
    <property type="match status" value="1"/>
</dbReference>
<proteinExistence type="predicted"/>
<evidence type="ECO:0000256" key="2">
    <source>
        <dbReference type="SAM" id="Phobius"/>
    </source>
</evidence>
<dbReference type="Proteomes" id="UP001260188">
    <property type="component" value="Unassembled WGS sequence"/>
</dbReference>
<feature type="transmembrane region" description="Helical" evidence="2">
    <location>
        <begin position="173"/>
        <end position="191"/>
    </location>
</feature>
<organism evidence="3 4">
    <name type="scientific">Microbacterium paludicola</name>
    <dbReference type="NCBI Taxonomy" id="300019"/>
    <lineage>
        <taxon>Bacteria</taxon>
        <taxon>Bacillati</taxon>
        <taxon>Actinomycetota</taxon>
        <taxon>Actinomycetes</taxon>
        <taxon>Micrococcales</taxon>
        <taxon>Microbacteriaceae</taxon>
        <taxon>Microbacterium</taxon>
    </lineage>
</organism>
<name>A0ABU1I321_9MICO</name>
<sequence length="208" mass="21995">MTSPTTVTKPTKPTKPTTRAEARTSQVVTPRRRPLSRVGDAMLVLAAATGALCIALTIAAAVFDIRVTLFSTGSMSPTIPAGAAAVARGIPASEVRVGDVVTVERAGKLPITHRVTSVVAVPDGDPEARRITMRGDANVVEDPFPYDVERVRIVMFSVPGIAPLIDGVGTPPVMAGVTGAATVLVVAIFWPRRDRGDRSRRRRPRGRA</sequence>
<evidence type="ECO:0000313" key="4">
    <source>
        <dbReference type="Proteomes" id="UP001260188"/>
    </source>
</evidence>
<gene>
    <name evidence="3" type="ORF">QE367_002481</name>
</gene>
<feature type="region of interest" description="Disordered" evidence="1">
    <location>
        <begin position="1"/>
        <end position="33"/>
    </location>
</feature>
<dbReference type="InterPro" id="IPR019533">
    <property type="entry name" value="Peptidase_S26"/>
</dbReference>
<protein>
    <submittedName>
        <fullName evidence="3">Signal peptidase</fullName>
        <ecNumber evidence="3">3.4.21.89</ecNumber>
    </submittedName>
</protein>
<feature type="transmembrane region" description="Helical" evidence="2">
    <location>
        <begin position="41"/>
        <end position="63"/>
    </location>
</feature>